<gene>
    <name evidence="3" type="ORF">AOLFYP35_01301</name>
</gene>
<dbReference type="InterPro" id="IPR025445">
    <property type="entry name" value="DUF4191"/>
</dbReference>
<keyword evidence="2" id="KW-1133">Transmembrane helix</keyword>
<evidence type="ECO:0000256" key="2">
    <source>
        <dbReference type="SAM" id="Phobius"/>
    </source>
</evidence>
<dbReference type="EMBL" id="CACRSM010000002">
    <property type="protein sequence ID" value="VYT03580.1"/>
    <property type="molecule type" value="Genomic_DNA"/>
</dbReference>
<accession>A0A6N2TD64</accession>
<dbReference type="AlphaFoldDB" id="A0A6N2TD64"/>
<organism evidence="3">
    <name type="scientific">Schaalia odontolytica</name>
    <dbReference type="NCBI Taxonomy" id="1660"/>
    <lineage>
        <taxon>Bacteria</taxon>
        <taxon>Bacillati</taxon>
        <taxon>Actinomycetota</taxon>
        <taxon>Actinomycetes</taxon>
        <taxon>Actinomycetales</taxon>
        <taxon>Actinomycetaceae</taxon>
        <taxon>Schaalia</taxon>
    </lineage>
</organism>
<evidence type="ECO:0000256" key="1">
    <source>
        <dbReference type="SAM" id="MobiDB-lite"/>
    </source>
</evidence>
<keyword evidence="2" id="KW-0812">Transmembrane</keyword>
<feature type="region of interest" description="Disordered" evidence="1">
    <location>
        <begin position="208"/>
        <end position="231"/>
    </location>
</feature>
<dbReference type="Pfam" id="PF13829">
    <property type="entry name" value="DUF4191"/>
    <property type="match status" value="1"/>
</dbReference>
<sequence>MSENSTPQKKRRFYHNLMDAYRIAARTYPWIGWLMIGVTVVATALGVLAAALIHGSWFSLILLGLLIGVLISTIILSTLTERATYAQVEGTVGQVYMVISRIRSGWIANQQPIAANPEQDLVWRLIGRPGIVLISEGPSSRVRSLLEQERKKAQRIMRNVTVTTIQVGTEEGQVRLAKLQRELRSLKKTLTRDEVPLVNQRLSALDRTSAPIPKGIDPTRMRPNRRALRGR</sequence>
<protein>
    <recommendedName>
        <fullName evidence="4">DUF4191 domain-containing protein</fullName>
    </recommendedName>
</protein>
<evidence type="ECO:0008006" key="4">
    <source>
        <dbReference type="Google" id="ProtNLM"/>
    </source>
</evidence>
<reference evidence="3" key="1">
    <citation type="submission" date="2019-11" db="EMBL/GenBank/DDBJ databases">
        <authorList>
            <person name="Feng L."/>
        </authorList>
    </citation>
    <scope>NUCLEOTIDE SEQUENCE</scope>
    <source>
        <strain evidence="3">AodontolyticusLFYP35</strain>
    </source>
</reference>
<feature type="transmembrane region" description="Helical" evidence="2">
    <location>
        <begin position="30"/>
        <end position="51"/>
    </location>
</feature>
<feature type="transmembrane region" description="Helical" evidence="2">
    <location>
        <begin position="57"/>
        <end position="79"/>
    </location>
</feature>
<feature type="compositionally biased region" description="Basic residues" evidence="1">
    <location>
        <begin position="222"/>
        <end position="231"/>
    </location>
</feature>
<name>A0A6N2TD64_9ACTO</name>
<keyword evidence="2" id="KW-0472">Membrane</keyword>
<proteinExistence type="predicted"/>
<evidence type="ECO:0000313" key="3">
    <source>
        <dbReference type="EMBL" id="VYT03580.1"/>
    </source>
</evidence>